<organism evidence="2 3">
    <name type="scientific">Hibiscus sabdariffa</name>
    <name type="common">roselle</name>
    <dbReference type="NCBI Taxonomy" id="183260"/>
    <lineage>
        <taxon>Eukaryota</taxon>
        <taxon>Viridiplantae</taxon>
        <taxon>Streptophyta</taxon>
        <taxon>Embryophyta</taxon>
        <taxon>Tracheophyta</taxon>
        <taxon>Spermatophyta</taxon>
        <taxon>Magnoliopsida</taxon>
        <taxon>eudicotyledons</taxon>
        <taxon>Gunneridae</taxon>
        <taxon>Pentapetalae</taxon>
        <taxon>rosids</taxon>
        <taxon>malvids</taxon>
        <taxon>Malvales</taxon>
        <taxon>Malvaceae</taxon>
        <taxon>Malvoideae</taxon>
        <taxon>Hibiscus</taxon>
    </lineage>
</organism>
<evidence type="ECO:0000256" key="1">
    <source>
        <dbReference type="SAM" id="MobiDB-lite"/>
    </source>
</evidence>
<feature type="compositionally biased region" description="Polar residues" evidence="1">
    <location>
        <begin position="1"/>
        <end position="11"/>
    </location>
</feature>
<keyword evidence="3" id="KW-1185">Reference proteome</keyword>
<sequence length="431" mass="47274">MVNTSGSGNQSLEHHGNPSGRPPENITDLGVLPILERPTSPLDLEEQQLAKKSKGDGTRVDFGDLPNDATYMETDVIHSEGPGEPQSDNSNLRGKETYASMAAKGHPVNGNQVPENGFDSDEVVVLDEDCTVDESGRYPMIRFSDRAHDRVDWSMRHTIIVRLLRRSIGYKEVPRPEMPAPVQNSTSDGSNISLYGPWMIATTRRRRAPKATNPATSNEAEHNHPRGSRFAALHIEEVVEAVAGRTGQEPGVPLPIIEEVAHGKHRIGARSDVVVPRQAITKNAAYLASNPDRKSKKVVVAKDVTRELNVVLLVAKHPASVVPHTVQRGSKWVKVMGRGLKYLGKFSGKGFKLHRQTEPKSTGNRAPSLWAKEFADQIDVLAANEHFQPTISVNRDRLENDMDYSSDDGGEFVDSSLEKSNDGAVVPTQGF</sequence>
<gene>
    <name evidence="2" type="ORF">V6N11_022346</name>
</gene>
<accession>A0ABR2TIX1</accession>
<evidence type="ECO:0000313" key="3">
    <source>
        <dbReference type="Proteomes" id="UP001396334"/>
    </source>
</evidence>
<dbReference type="Proteomes" id="UP001396334">
    <property type="component" value="Unassembled WGS sequence"/>
</dbReference>
<feature type="compositionally biased region" description="Basic and acidic residues" evidence="1">
    <location>
        <begin position="53"/>
        <end position="62"/>
    </location>
</feature>
<protein>
    <submittedName>
        <fullName evidence="2">Uncharacterized protein</fullName>
    </submittedName>
</protein>
<feature type="compositionally biased region" description="Acidic residues" evidence="1">
    <location>
        <begin position="401"/>
        <end position="411"/>
    </location>
</feature>
<evidence type="ECO:0000313" key="2">
    <source>
        <dbReference type="EMBL" id="KAK9037435.1"/>
    </source>
</evidence>
<comment type="caution">
    <text evidence="2">The sequence shown here is derived from an EMBL/GenBank/DDBJ whole genome shotgun (WGS) entry which is preliminary data.</text>
</comment>
<reference evidence="2 3" key="1">
    <citation type="journal article" date="2024" name="G3 (Bethesda)">
        <title>Genome assembly of Hibiscus sabdariffa L. provides insights into metabolisms of medicinal natural products.</title>
        <authorList>
            <person name="Kim T."/>
        </authorList>
    </citation>
    <scope>NUCLEOTIDE SEQUENCE [LARGE SCALE GENOMIC DNA]</scope>
    <source>
        <strain evidence="2">TK-2024</strain>
        <tissue evidence="2">Old leaves</tissue>
    </source>
</reference>
<feature type="region of interest" description="Disordered" evidence="1">
    <location>
        <begin position="205"/>
        <end position="225"/>
    </location>
</feature>
<dbReference type="EMBL" id="JBBPBN010000005">
    <property type="protein sequence ID" value="KAK9037435.1"/>
    <property type="molecule type" value="Genomic_DNA"/>
</dbReference>
<feature type="region of interest" description="Disordered" evidence="1">
    <location>
        <begin position="392"/>
        <end position="431"/>
    </location>
</feature>
<name>A0ABR2TIX1_9ROSI</name>
<proteinExistence type="predicted"/>
<feature type="region of interest" description="Disordered" evidence="1">
    <location>
        <begin position="1"/>
        <end position="67"/>
    </location>
</feature>